<gene>
    <name evidence="1" type="ORF">ABUW_0579</name>
</gene>
<accession>A0A0D5YED5</accession>
<protein>
    <submittedName>
        <fullName evidence="1">Phage head completion protein</fullName>
    </submittedName>
</protein>
<proteinExistence type="predicted"/>
<dbReference type="InterPro" id="IPR009225">
    <property type="entry name" value="Phage_head_completion_GpL"/>
</dbReference>
<dbReference type="Pfam" id="PF05926">
    <property type="entry name" value="Phage_GPL"/>
    <property type="match status" value="1"/>
</dbReference>
<reference evidence="1 2" key="1">
    <citation type="journal article" date="2015" name="J. Bacteriol.">
        <title>Resources for Genetic and Genomic Analysis of Emerging Pathogen Acinetobacter baumannii.</title>
        <authorList>
            <person name="Gallagher L.A."/>
            <person name="Ramage E."/>
            <person name="Weiss E.J."/>
            <person name="Radey M."/>
            <person name="Hayden H.S."/>
            <person name="Held K.G."/>
            <person name="Huse H.K."/>
            <person name="Zurawski D.V."/>
            <person name="Brittnacher M.J."/>
            <person name="Manoil C."/>
        </authorList>
    </citation>
    <scope>NUCLEOTIDE SEQUENCE [LARGE SCALE GENOMIC DNA]</scope>
    <source>
        <strain evidence="1 2">AB5075-UW</strain>
    </source>
</reference>
<dbReference type="PATRIC" id="fig|470.1345.peg.549"/>
<name>A0A0D5YED5_ACIBA</name>
<dbReference type="AlphaFoldDB" id="A0A0D5YED5"/>
<evidence type="ECO:0000313" key="1">
    <source>
        <dbReference type="EMBL" id="AKA30349.1"/>
    </source>
</evidence>
<sequence length="167" mass="18708">MFCFWLRSPPLTKPRIKMSGLIANGTFSNQDVVINSDPFFPSVSSNHVREVLRLDSSVTNQRLISAIEAAVIHVNEQLESLLSKAPTLVEITTKQVNGKPIAAVLYFRAVAAAAGAELCERYRSYDTTNNGSQKAEELTPTIDDYKRDLRFAIRDIKKVRRLNVELV</sequence>
<organism evidence="1 2">
    <name type="scientific">Acinetobacter baumannii</name>
    <dbReference type="NCBI Taxonomy" id="470"/>
    <lineage>
        <taxon>Bacteria</taxon>
        <taxon>Pseudomonadati</taxon>
        <taxon>Pseudomonadota</taxon>
        <taxon>Gammaproteobacteria</taxon>
        <taxon>Moraxellales</taxon>
        <taxon>Moraxellaceae</taxon>
        <taxon>Acinetobacter</taxon>
        <taxon>Acinetobacter calcoaceticus/baumannii complex</taxon>
    </lineage>
</organism>
<dbReference type="Proteomes" id="UP000032746">
    <property type="component" value="Chromosome"/>
</dbReference>
<evidence type="ECO:0000313" key="2">
    <source>
        <dbReference type="Proteomes" id="UP000032746"/>
    </source>
</evidence>
<reference evidence="2" key="2">
    <citation type="submission" date="2015-03" db="EMBL/GenBank/DDBJ databases">
        <authorList>
            <person name="Gallagher L.A."/>
            <person name="Hayden H.S."/>
            <person name="Weiss E.J."/>
            <person name="Hager K.R."/>
            <person name="Ramage E."/>
            <person name="Radey M.R."/>
            <person name="Bydalek R."/>
            <person name="Manoil C."/>
            <person name="Miller S.I."/>
            <person name="Brittnacher M.J."/>
        </authorList>
    </citation>
    <scope>NUCLEOTIDE SEQUENCE [LARGE SCALE GENOMIC DNA]</scope>
    <source>
        <strain evidence="2">AB5075-UW</strain>
    </source>
</reference>
<dbReference type="EMBL" id="CP008706">
    <property type="protein sequence ID" value="AKA30349.1"/>
    <property type="molecule type" value="Genomic_DNA"/>
</dbReference>